<proteinExistence type="predicted"/>
<keyword evidence="1" id="KW-1133">Transmembrane helix</keyword>
<feature type="transmembrane region" description="Helical" evidence="1">
    <location>
        <begin position="54"/>
        <end position="73"/>
    </location>
</feature>
<gene>
    <name evidence="2" type="ORF">DL346_12060</name>
</gene>
<feature type="transmembrane region" description="Helical" evidence="1">
    <location>
        <begin position="21"/>
        <end position="42"/>
    </location>
</feature>
<evidence type="ECO:0000313" key="3">
    <source>
        <dbReference type="Proteomes" id="UP000249260"/>
    </source>
</evidence>
<comment type="caution">
    <text evidence="2">The sequence shown here is derived from an EMBL/GenBank/DDBJ whole genome shotgun (WGS) entry which is preliminary data.</text>
</comment>
<name>A0A328U7R2_9BACL</name>
<sequence length="126" mass="14198">MVLQTKHKEAAGLNPIKQSHIELIGYSASALSIVCWLFLAWQDPYFEGMNQVDPLQSFLLLVLPACLFGVGLLQSRVIMMLAAFVWSVPFSVFMLFSSSGYALFGVMCIGYLVCIVLCRVHKIRYW</sequence>
<organism evidence="2 3">
    <name type="scientific">Paenibacillus montanisoli</name>
    <dbReference type="NCBI Taxonomy" id="2081970"/>
    <lineage>
        <taxon>Bacteria</taxon>
        <taxon>Bacillati</taxon>
        <taxon>Bacillota</taxon>
        <taxon>Bacilli</taxon>
        <taxon>Bacillales</taxon>
        <taxon>Paenibacillaceae</taxon>
        <taxon>Paenibacillus</taxon>
    </lineage>
</organism>
<evidence type="ECO:0000313" key="2">
    <source>
        <dbReference type="EMBL" id="RAP76144.1"/>
    </source>
</evidence>
<protein>
    <submittedName>
        <fullName evidence="2">Uncharacterized protein</fullName>
    </submittedName>
</protein>
<keyword evidence="3" id="KW-1185">Reference proteome</keyword>
<dbReference type="AlphaFoldDB" id="A0A328U7R2"/>
<keyword evidence="1" id="KW-0812">Transmembrane</keyword>
<feature type="transmembrane region" description="Helical" evidence="1">
    <location>
        <begin position="102"/>
        <end position="120"/>
    </location>
</feature>
<evidence type="ECO:0000256" key="1">
    <source>
        <dbReference type="SAM" id="Phobius"/>
    </source>
</evidence>
<dbReference type="Proteomes" id="UP000249260">
    <property type="component" value="Unassembled WGS sequence"/>
</dbReference>
<accession>A0A328U7R2</accession>
<keyword evidence="1" id="KW-0472">Membrane</keyword>
<dbReference type="EMBL" id="QLUW01000002">
    <property type="protein sequence ID" value="RAP76144.1"/>
    <property type="molecule type" value="Genomic_DNA"/>
</dbReference>
<feature type="transmembrane region" description="Helical" evidence="1">
    <location>
        <begin position="78"/>
        <end position="96"/>
    </location>
</feature>
<reference evidence="2 3" key="1">
    <citation type="submission" date="2018-06" db="EMBL/GenBank/DDBJ databases">
        <title>Paenibacillus montanisoli sp. nov., isolated from mountain area soil.</title>
        <authorList>
            <person name="Wu M."/>
        </authorList>
    </citation>
    <scope>NUCLEOTIDE SEQUENCE [LARGE SCALE GENOMIC DNA]</scope>
    <source>
        <strain evidence="2 3">RA17</strain>
    </source>
</reference>